<sequence>MHSVINDDDDDATEEIEEDKFEEVEHEDLDTEAYIEDMEIVQAFMMADFEESEEEKETDVDNYNF</sequence>
<evidence type="ECO:0000313" key="2">
    <source>
        <dbReference type="EMBL" id="KAI5616638.1"/>
    </source>
</evidence>
<evidence type="ECO:0000313" key="3">
    <source>
        <dbReference type="Proteomes" id="UP001205998"/>
    </source>
</evidence>
<dbReference type="EMBL" id="MU551718">
    <property type="protein sequence ID" value="KAI5616638.1"/>
    <property type="molecule type" value="Genomic_DNA"/>
</dbReference>
<keyword evidence="3" id="KW-1185">Reference proteome</keyword>
<accession>A0AAD5AHI0</accession>
<dbReference type="AlphaFoldDB" id="A0AAD5AHI0"/>
<reference evidence="2" key="1">
    <citation type="submission" date="2018-07" db="EMBL/GenBank/DDBJ databases">
        <title>Comparative genomics of catfishes provides insights into carnivory and benthic adaptation.</title>
        <authorList>
            <person name="Zhang Y."/>
            <person name="Wang D."/>
            <person name="Peng Z."/>
            <person name="Zheng S."/>
            <person name="Shao F."/>
            <person name="Tao W."/>
        </authorList>
    </citation>
    <scope>NUCLEOTIDE SEQUENCE</scope>
    <source>
        <strain evidence="2">Chongqing</strain>
    </source>
</reference>
<organism evidence="2 3">
    <name type="scientific">Silurus asotus</name>
    <name type="common">Amur catfish</name>
    <name type="synonym">Parasilurus asotus</name>
    <dbReference type="NCBI Taxonomy" id="30991"/>
    <lineage>
        <taxon>Eukaryota</taxon>
        <taxon>Metazoa</taxon>
        <taxon>Chordata</taxon>
        <taxon>Craniata</taxon>
        <taxon>Vertebrata</taxon>
        <taxon>Euteleostomi</taxon>
        <taxon>Actinopterygii</taxon>
        <taxon>Neopterygii</taxon>
        <taxon>Teleostei</taxon>
        <taxon>Ostariophysi</taxon>
        <taxon>Siluriformes</taxon>
        <taxon>Siluridae</taxon>
        <taxon>Silurus</taxon>
    </lineage>
</organism>
<comment type="caution">
    <text evidence="2">The sequence shown here is derived from an EMBL/GenBank/DDBJ whole genome shotgun (WGS) entry which is preliminary data.</text>
</comment>
<evidence type="ECO:0000256" key="1">
    <source>
        <dbReference type="SAM" id="MobiDB-lite"/>
    </source>
</evidence>
<feature type="region of interest" description="Disordered" evidence="1">
    <location>
        <begin position="1"/>
        <end position="26"/>
    </location>
</feature>
<name>A0AAD5AHI0_SILAS</name>
<gene>
    <name evidence="2" type="ORF">C0J50_23806</name>
</gene>
<protein>
    <submittedName>
        <fullName evidence="2">Uncharacterized protein</fullName>
    </submittedName>
</protein>
<proteinExistence type="predicted"/>
<dbReference type="Proteomes" id="UP001205998">
    <property type="component" value="Unassembled WGS sequence"/>
</dbReference>